<name>A0A381ZLB3_9ZZZZ</name>
<feature type="non-terminal residue" evidence="1">
    <location>
        <position position="1"/>
    </location>
</feature>
<sequence length="113" mass="13012">VEHLKLKSFAEDITEQTCVQMIQTLHENEFDVDGVEFLRDVGFIIECIKALIHRELGLQHPMADFIHLITKPMSDLPDSPESNVDKEKLLAVTKYISEIQYEKNIDDEDPEVS</sequence>
<dbReference type="EMBL" id="UINC01021772">
    <property type="protein sequence ID" value="SVA90045.1"/>
    <property type="molecule type" value="Genomic_DNA"/>
</dbReference>
<organism evidence="1">
    <name type="scientific">marine metagenome</name>
    <dbReference type="NCBI Taxonomy" id="408172"/>
    <lineage>
        <taxon>unclassified sequences</taxon>
        <taxon>metagenomes</taxon>
        <taxon>ecological metagenomes</taxon>
    </lineage>
</organism>
<accession>A0A381ZLB3</accession>
<protein>
    <submittedName>
        <fullName evidence="1">Uncharacterized protein</fullName>
    </submittedName>
</protein>
<dbReference type="AlphaFoldDB" id="A0A381ZLB3"/>
<evidence type="ECO:0000313" key="1">
    <source>
        <dbReference type="EMBL" id="SVA90045.1"/>
    </source>
</evidence>
<reference evidence="1" key="1">
    <citation type="submission" date="2018-05" db="EMBL/GenBank/DDBJ databases">
        <authorList>
            <person name="Lanie J.A."/>
            <person name="Ng W.-L."/>
            <person name="Kazmierczak K.M."/>
            <person name="Andrzejewski T.M."/>
            <person name="Davidsen T.M."/>
            <person name="Wayne K.J."/>
            <person name="Tettelin H."/>
            <person name="Glass J.I."/>
            <person name="Rusch D."/>
            <person name="Podicherti R."/>
            <person name="Tsui H.-C.T."/>
            <person name="Winkler M.E."/>
        </authorList>
    </citation>
    <scope>NUCLEOTIDE SEQUENCE</scope>
</reference>
<proteinExistence type="predicted"/>
<gene>
    <name evidence="1" type="ORF">METZ01_LOCUS142899</name>
</gene>